<dbReference type="Pfam" id="PF00067">
    <property type="entry name" value="p450"/>
    <property type="match status" value="1"/>
</dbReference>
<dbReference type="GO" id="GO:0020037">
    <property type="term" value="F:heme binding"/>
    <property type="evidence" value="ECO:0007669"/>
    <property type="project" value="InterPro"/>
</dbReference>
<dbReference type="CDD" id="cd11036">
    <property type="entry name" value="AknT-like"/>
    <property type="match status" value="1"/>
</dbReference>
<evidence type="ECO:0000313" key="4">
    <source>
        <dbReference type="Proteomes" id="UP000468717"/>
    </source>
</evidence>
<keyword evidence="2" id="KW-0349">Heme</keyword>
<dbReference type="GO" id="GO:0016705">
    <property type="term" value="F:oxidoreductase activity, acting on paired donors, with incorporation or reduction of molecular oxygen"/>
    <property type="evidence" value="ECO:0007669"/>
    <property type="project" value="InterPro"/>
</dbReference>
<dbReference type="PANTHER" id="PTHR46696:SF1">
    <property type="entry name" value="CYTOCHROME P450 YJIB-RELATED"/>
    <property type="match status" value="1"/>
</dbReference>
<proteinExistence type="inferred from homology"/>
<dbReference type="Proteomes" id="UP000468717">
    <property type="component" value="Unassembled WGS sequence"/>
</dbReference>
<dbReference type="RefSeq" id="WP_152283801.1">
    <property type="nucleotide sequence ID" value="NZ_WFLI01000023.1"/>
</dbReference>
<dbReference type="InterPro" id="IPR001128">
    <property type="entry name" value="Cyt_P450"/>
</dbReference>
<keyword evidence="4" id="KW-1185">Reference proteome</keyword>
<dbReference type="EMBL" id="WFLI01000023">
    <property type="protein sequence ID" value="KAB8063362.1"/>
    <property type="molecule type" value="Genomic_DNA"/>
</dbReference>
<dbReference type="Gene3D" id="1.10.630.10">
    <property type="entry name" value="Cytochrome P450"/>
    <property type="match status" value="1"/>
</dbReference>
<keyword evidence="2" id="KW-0503">Monooxygenase</keyword>
<dbReference type="InterPro" id="IPR002397">
    <property type="entry name" value="Cyt_P450_B"/>
</dbReference>
<comment type="similarity">
    <text evidence="1 2">Belongs to the cytochrome P450 family.</text>
</comment>
<dbReference type="InterPro" id="IPR036396">
    <property type="entry name" value="Cyt_P450_sf"/>
</dbReference>
<comment type="caution">
    <text evidence="3">The sequence shown here is derived from an EMBL/GenBank/DDBJ whole genome shotgun (WGS) entry which is preliminary data.</text>
</comment>
<evidence type="ECO:0000313" key="3">
    <source>
        <dbReference type="EMBL" id="KAB8063362.1"/>
    </source>
</evidence>
<keyword evidence="2" id="KW-0479">Metal-binding</keyword>
<evidence type="ECO:0000256" key="2">
    <source>
        <dbReference type="RuleBase" id="RU000461"/>
    </source>
</evidence>
<accession>A0A6I1HYC3</accession>
<dbReference type="InterPro" id="IPR017972">
    <property type="entry name" value="Cyt_P450_CS"/>
</dbReference>
<name>A0A6I1HYC3_9BURK</name>
<dbReference type="PROSITE" id="PS00086">
    <property type="entry name" value="CYTOCHROME_P450"/>
    <property type="match status" value="1"/>
</dbReference>
<dbReference type="PRINTS" id="PR00359">
    <property type="entry name" value="BP450"/>
</dbReference>
<reference evidence="3 4" key="1">
    <citation type="submission" date="2019-10" db="EMBL/GenBank/DDBJ databases">
        <title>Three novel species isolated from a subtropical stream in China.</title>
        <authorList>
            <person name="Lu H."/>
        </authorList>
    </citation>
    <scope>NUCLEOTIDE SEQUENCE [LARGE SCALE GENOMIC DNA]</scope>
    <source>
        <strain evidence="3 4">FT13W</strain>
    </source>
</reference>
<dbReference type="AlphaFoldDB" id="A0A6I1HYC3"/>
<organism evidence="3 4">
    <name type="scientific">Janthinobacterium violaceinigrum</name>
    <dbReference type="NCBI Taxonomy" id="2654252"/>
    <lineage>
        <taxon>Bacteria</taxon>
        <taxon>Pseudomonadati</taxon>
        <taxon>Pseudomonadota</taxon>
        <taxon>Betaproteobacteria</taxon>
        <taxon>Burkholderiales</taxon>
        <taxon>Oxalobacteraceae</taxon>
        <taxon>Janthinobacterium</taxon>
    </lineage>
</organism>
<gene>
    <name evidence="3" type="ORF">GCN75_18870</name>
</gene>
<dbReference type="PANTHER" id="PTHR46696">
    <property type="entry name" value="P450, PUTATIVE (EUROFUNG)-RELATED"/>
    <property type="match status" value="1"/>
</dbReference>
<keyword evidence="2" id="KW-0408">Iron</keyword>
<sequence length="389" mass="40663">MPLTDPLHPIAAVTHAAPYDYYRRLADGPPLRFDAVLGCWLATGAAGVRAVLEHPACRVRPPGQAVPPNLAGTPCGAFFAELVRMNDGERHAVPKQVLARALGQVDLARLQGRVAHLAGDRVPGSAGQLNAALFELPLYAMADLLGFAPAQWPALVAWTRDFVACLSPLSNGAQLAGAQVAADALLQGFSVLLREGTAIPGSLLDDVVSGARQAGWHASGAVLANLAGLLSQTCEATAGLLGNAIVALRAQPQLVPQRGAAPQPWPAMLREVSRHDPAIHNTRRYTAQDADLNGVLIPQGQLIVVVLASACHDASVYAEPGRFLLQRPGLALPGFGHGRHVCPGQSIAQAIAAACLQAWAGALAGMPLAWRYLPSLNARIPVFSPGEMT</sequence>
<evidence type="ECO:0000256" key="1">
    <source>
        <dbReference type="ARBA" id="ARBA00010617"/>
    </source>
</evidence>
<keyword evidence="2" id="KW-0560">Oxidoreductase</keyword>
<protein>
    <submittedName>
        <fullName evidence="3">Cytochrome P450</fullName>
    </submittedName>
</protein>
<dbReference type="GO" id="GO:0004497">
    <property type="term" value="F:monooxygenase activity"/>
    <property type="evidence" value="ECO:0007669"/>
    <property type="project" value="UniProtKB-KW"/>
</dbReference>
<dbReference type="SUPFAM" id="SSF48264">
    <property type="entry name" value="Cytochrome P450"/>
    <property type="match status" value="1"/>
</dbReference>
<dbReference type="GO" id="GO:0005506">
    <property type="term" value="F:iron ion binding"/>
    <property type="evidence" value="ECO:0007669"/>
    <property type="project" value="InterPro"/>
</dbReference>